<protein>
    <recommendedName>
        <fullName evidence="4 7">Pre-mRNA-splicing factor PRP46</fullName>
    </recommendedName>
    <alternativeName>
        <fullName evidence="5 7">Pre-mRNA-processing protein 46</fullName>
    </alternativeName>
</protein>
<keyword evidence="7" id="KW-0747">Spliceosome</keyword>
<dbReference type="HOGENOM" id="CLU_000288_72_0_1"/>
<sequence length="407" mass="45398">MESVVPSYRAAIDLQDDDILVPPPDELSEAAYTNTKLDHIYKENENDNEDDDDNDNADEIENGKQNDIESYENYNKINEPHDHGNLDTYTVKSATSSNWKLIRVMAGAHQGWVRSVAVDPVTNKWFVSGSSDSTIKIWDLATSKLKATLTGHIMGVRSLAISKRFPYLFSGSEDKTVRCWDLERTNSEAGCQIRDYHGHVGGIYAMALHPELDLLFTGGRDAVIRVWDIRSRNDIMVLTGHRSDVSSIVSEIGDPQVITSSMDGTIRLWDIRKQTTSLAITHHTKSIRSMVMHPFEMTLCSGDSSGNLKQWLLPGGELLNEFGKADNSKIINSLAINPASNVLFSGYDNGRMEFYDYVSGNLLQTDRSTPLTGSEESPIYASTFDMSGLRLITCEGDKSIKIWGEDK</sequence>
<dbReference type="AlphaFoldDB" id="A3LNI4"/>
<feature type="region of interest" description="Disordered" evidence="8">
    <location>
        <begin position="1"/>
        <end position="68"/>
    </location>
</feature>
<dbReference type="OrthoDB" id="10256122at2759"/>
<evidence type="ECO:0000256" key="1">
    <source>
        <dbReference type="ARBA" id="ARBA00022574"/>
    </source>
</evidence>
<feature type="repeat" description="WD" evidence="6">
    <location>
        <begin position="372"/>
        <end position="407"/>
    </location>
</feature>
<reference evidence="9 10" key="1">
    <citation type="journal article" date="2007" name="Nat. Biotechnol.">
        <title>Genome sequence of the lignocellulose-bioconverting and xylose-fermenting yeast Pichia stipitis.</title>
        <authorList>
            <person name="Jeffries T.W."/>
            <person name="Grigoriev I.V."/>
            <person name="Grimwood J."/>
            <person name="Laplaza J.M."/>
            <person name="Aerts A."/>
            <person name="Salamov A."/>
            <person name="Schmutz J."/>
            <person name="Lindquist E."/>
            <person name="Dehal P."/>
            <person name="Shapiro H."/>
            <person name="Jin Y.S."/>
            <person name="Passoth V."/>
            <person name="Richardson P.M."/>
        </authorList>
    </citation>
    <scope>NUCLEOTIDE SEQUENCE [LARGE SCALE GENOMIC DNA]</scope>
    <source>
        <strain evidence="10">ATCC 58785 / CBS 6054 / NBRC 10063 / NRRL Y-11545</strain>
    </source>
</reference>
<dbReference type="GO" id="GO:0071013">
    <property type="term" value="C:catalytic step 2 spliceosome"/>
    <property type="evidence" value="ECO:0007669"/>
    <property type="project" value="TreeGrafter"/>
</dbReference>
<evidence type="ECO:0000313" key="10">
    <source>
        <dbReference type="Proteomes" id="UP000002258"/>
    </source>
</evidence>
<dbReference type="STRING" id="322104.A3LNI4"/>
<name>A3LNI4_PICST</name>
<dbReference type="SMART" id="SM00320">
    <property type="entry name" value="WD40"/>
    <property type="match status" value="7"/>
</dbReference>
<keyword evidence="1 6" id="KW-0853">WD repeat</keyword>
<evidence type="ECO:0000256" key="8">
    <source>
        <dbReference type="SAM" id="MobiDB-lite"/>
    </source>
</evidence>
<evidence type="ECO:0000256" key="4">
    <source>
        <dbReference type="ARBA" id="ARBA00026147"/>
    </source>
</evidence>
<dbReference type="eggNOG" id="KOG0285">
    <property type="taxonomic scope" value="Eukaryota"/>
</dbReference>
<proteinExistence type="inferred from homology"/>
<keyword evidence="7" id="KW-0507">mRNA processing</keyword>
<evidence type="ECO:0000256" key="7">
    <source>
        <dbReference type="RuleBase" id="RU369036"/>
    </source>
</evidence>
<dbReference type="CDD" id="cd00200">
    <property type="entry name" value="WD40"/>
    <property type="match status" value="1"/>
</dbReference>
<dbReference type="InterPro" id="IPR045241">
    <property type="entry name" value="Prp46/PLRG1-like"/>
</dbReference>
<dbReference type="Proteomes" id="UP000002258">
    <property type="component" value="Chromosome 2"/>
</dbReference>
<dbReference type="PROSITE" id="PS50082">
    <property type="entry name" value="WD_REPEATS_2"/>
    <property type="match status" value="5"/>
</dbReference>
<dbReference type="InParanoid" id="A3LNI4"/>
<dbReference type="InterPro" id="IPR036322">
    <property type="entry name" value="WD40_repeat_dom_sf"/>
</dbReference>
<dbReference type="KEGG" id="pic:PICST_56432"/>
<dbReference type="PANTHER" id="PTHR19923">
    <property type="entry name" value="WD40 REPEAT PROTEINPRL1/PRL2-RELATED"/>
    <property type="match status" value="1"/>
</dbReference>
<dbReference type="Pfam" id="PF00400">
    <property type="entry name" value="WD40"/>
    <property type="match status" value="6"/>
</dbReference>
<dbReference type="InterPro" id="IPR019775">
    <property type="entry name" value="WD40_repeat_CS"/>
</dbReference>
<keyword evidence="2 7" id="KW-0677">Repeat</keyword>
<dbReference type="InterPro" id="IPR001680">
    <property type="entry name" value="WD40_rpt"/>
</dbReference>
<dbReference type="PROSITE" id="PS00678">
    <property type="entry name" value="WD_REPEATS_1"/>
    <property type="match status" value="2"/>
</dbReference>
<feature type="compositionally biased region" description="Basic and acidic residues" evidence="8">
    <location>
        <begin position="36"/>
        <end position="45"/>
    </location>
</feature>
<feature type="repeat" description="WD" evidence="6">
    <location>
        <begin position="238"/>
        <end position="279"/>
    </location>
</feature>
<dbReference type="PRINTS" id="PR00320">
    <property type="entry name" value="GPROTEINBRPT"/>
</dbReference>
<dbReference type="SUPFAM" id="SSF50978">
    <property type="entry name" value="WD40 repeat-like"/>
    <property type="match status" value="1"/>
</dbReference>
<dbReference type="GO" id="GO:0000398">
    <property type="term" value="P:mRNA splicing, via spliceosome"/>
    <property type="evidence" value="ECO:0007669"/>
    <property type="project" value="UniProtKB-UniRule"/>
</dbReference>
<comment type="subcellular location">
    <subcellularLocation>
        <location evidence="7">Nucleus</location>
    </subcellularLocation>
</comment>
<evidence type="ECO:0000256" key="2">
    <source>
        <dbReference type="ARBA" id="ARBA00022737"/>
    </source>
</evidence>
<comment type="subunit">
    <text evidence="7">Associated with the spliceosome.</text>
</comment>
<keyword evidence="7" id="KW-0508">mRNA splicing</keyword>
<dbReference type="InterPro" id="IPR015943">
    <property type="entry name" value="WD40/YVTN_repeat-like_dom_sf"/>
</dbReference>
<dbReference type="GO" id="GO:0071011">
    <property type="term" value="C:precatalytic spliceosome"/>
    <property type="evidence" value="ECO:0007669"/>
    <property type="project" value="TreeGrafter"/>
</dbReference>
<dbReference type="RefSeq" id="XP_001382889.2">
    <property type="nucleotide sequence ID" value="XM_001382852.1"/>
</dbReference>
<dbReference type="InterPro" id="IPR020472">
    <property type="entry name" value="WD40_PAC1"/>
</dbReference>
<comment type="function">
    <text evidence="7">Involved in pre-mRNA splicing and required for cell cycle progression at G2/M.</text>
</comment>
<evidence type="ECO:0000256" key="5">
    <source>
        <dbReference type="ARBA" id="ARBA00033071"/>
    </source>
</evidence>
<evidence type="ECO:0000256" key="3">
    <source>
        <dbReference type="ARBA" id="ARBA00025726"/>
    </source>
</evidence>
<dbReference type="Gene3D" id="2.130.10.10">
    <property type="entry name" value="YVTN repeat-like/Quinoprotein amine dehydrogenase"/>
    <property type="match status" value="1"/>
</dbReference>
<feature type="repeat" description="WD" evidence="6">
    <location>
        <begin position="196"/>
        <end position="237"/>
    </location>
</feature>
<accession>A3LNI4</accession>
<evidence type="ECO:0000313" key="9">
    <source>
        <dbReference type="EMBL" id="ABN64860.2"/>
    </source>
</evidence>
<organism evidence="9 10">
    <name type="scientific">Scheffersomyces stipitis (strain ATCC 58785 / CBS 6054 / NBRC 10063 / NRRL Y-11545)</name>
    <name type="common">Yeast</name>
    <name type="synonym">Pichia stipitis</name>
    <dbReference type="NCBI Taxonomy" id="322104"/>
    <lineage>
        <taxon>Eukaryota</taxon>
        <taxon>Fungi</taxon>
        <taxon>Dikarya</taxon>
        <taxon>Ascomycota</taxon>
        <taxon>Saccharomycotina</taxon>
        <taxon>Pichiomycetes</taxon>
        <taxon>Debaryomycetaceae</taxon>
        <taxon>Scheffersomyces</taxon>
    </lineage>
</organism>
<keyword evidence="10" id="KW-1185">Reference proteome</keyword>
<feature type="repeat" description="WD" evidence="6">
    <location>
        <begin position="106"/>
        <end position="148"/>
    </location>
</feature>
<dbReference type="OMA" id="FAMCFDQ"/>
<dbReference type="PANTHER" id="PTHR19923:SF0">
    <property type="entry name" value="PLEIOTROPIC REGULATOR 1"/>
    <property type="match status" value="1"/>
</dbReference>
<comment type="similarity">
    <text evidence="3 7">Belongs to the WD repeat PRL1/PRL2 family.</text>
</comment>
<feature type="repeat" description="WD" evidence="6">
    <location>
        <begin position="149"/>
        <end position="190"/>
    </location>
</feature>
<dbReference type="GO" id="GO:0000974">
    <property type="term" value="C:Prp19 complex"/>
    <property type="evidence" value="ECO:0007669"/>
    <property type="project" value="EnsemblFungi"/>
</dbReference>
<dbReference type="PROSITE" id="PS50294">
    <property type="entry name" value="WD_REPEATS_REGION"/>
    <property type="match status" value="5"/>
</dbReference>
<evidence type="ECO:0000256" key="6">
    <source>
        <dbReference type="PROSITE-ProRule" id="PRU00221"/>
    </source>
</evidence>
<dbReference type="GeneID" id="4837226"/>
<feature type="compositionally biased region" description="Acidic residues" evidence="8">
    <location>
        <begin position="46"/>
        <end position="60"/>
    </location>
</feature>
<gene>
    <name evidence="9" type="ORF">PICST_56432</name>
</gene>
<dbReference type="EMBL" id="CP000496">
    <property type="protein sequence ID" value="ABN64860.2"/>
    <property type="molecule type" value="Genomic_DNA"/>
</dbReference>
<keyword evidence="7" id="KW-0539">Nucleus</keyword>
<dbReference type="FunCoup" id="A3LNI4">
    <property type="interactions" value="999"/>
</dbReference>